<dbReference type="STRING" id="489703.SAMN04488038_11068"/>
<dbReference type="PANTHER" id="PTHR43351:SF2">
    <property type="entry name" value="L(+)-TARTRATE DEHYDRATASE SUBUNIT BETA-RELATED"/>
    <property type="match status" value="1"/>
</dbReference>
<comment type="function">
    <text evidence="10">Catalyzes the reversible hydration of fumarate to (S)-malate.</text>
</comment>
<comment type="similarity">
    <text evidence="3 10">Belongs to the class-I fumarase family.</text>
</comment>
<evidence type="ECO:0000256" key="8">
    <source>
        <dbReference type="ARBA" id="ARBA00023014"/>
    </source>
</evidence>
<feature type="domain" description="Fe-S hydro-lyase tartrate dehydratase alpha-type catalytic" evidence="11">
    <location>
        <begin position="12"/>
        <end position="284"/>
    </location>
</feature>
<evidence type="ECO:0000313" key="14">
    <source>
        <dbReference type="Proteomes" id="UP000199233"/>
    </source>
</evidence>
<dbReference type="AlphaFoldDB" id="A0A1H9IJW0"/>
<evidence type="ECO:0000259" key="12">
    <source>
        <dbReference type="Pfam" id="PF05683"/>
    </source>
</evidence>
<evidence type="ECO:0000256" key="1">
    <source>
        <dbReference type="ARBA" id="ARBA00000929"/>
    </source>
</evidence>
<evidence type="ECO:0000256" key="7">
    <source>
        <dbReference type="ARBA" id="ARBA00023004"/>
    </source>
</evidence>
<proteinExistence type="inferred from homology"/>
<dbReference type="SUPFAM" id="SSF117457">
    <property type="entry name" value="FumA C-terminal domain-like"/>
    <property type="match status" value="1"/>
</dbReference>
<dbReference type="InterPro" id="IPR036660">
    <property type="entry name" value="Fe-S_hydroAse_TtdB_cat_sf"/>
</dbReference>
<keyword evidence="6 10" id="KW-0479">Metal-binding</keyword>
<dbReference type="OrthoDB" id="9798978at2"/>
<keyword evidence="9 10" id="KW-0456">Lyase</keyword>
<gene>
    <name evidence="13" type="ORF">SAMN04488038_11068</name>
</gene>
<dbReference type="Gene3D" id="3.20.130.10">
    <property type="entry name" value="Fe-S hydro-lyase, tartrate dehydratase beta-type, catalytic domain"/>
    <property type="match status" value="1"/>
</dbReference>
<protein>
    <recommendedName>
        <fullName evidence="10">Fumarate hydratase class I</fullName>
        <ecNumber evidence="10">4.2.1.2</ecNumber>
    </recommendedName>
</protein>
<evidence type="ECO:0000256" key="4">
    <source>
        <dbReference type="ARBA" id="ARBA00011738"/>
    </source>
</evidence>
<dbReference type="Proteomes" id="UP000199233">
    <property type="component" value="Unassembled WGS sequence"/>
</dbReference>
<evidence type="ECO:0000256" key="9">
    <source>
        <dbReference type="ARBA" id="ARBA00023239"/>
    </source>
</evidence>
<comment type="cofactor">
    <cofactor evidence="2 10">
        <name>[4Fe-4S] cluster</name>
        <dbReference type="ChEBI" id="CHEBI:49883"/>
    </cofactor>
</comment>
<dbReference type="NCBIfam" id="TIGR00723">
    <property type="entry name" value="ttdB_fumA_fumB"/>
    <property type="match status" value="1"/>
</dbReference>
<accession>A0A1H9IJW0</accession>
<dbReference type="EMBL" id="FOFS01000010">
    <property type="protein sequence ID" value="SEQ74817.1"/>
    <property type="molecule type" value="Genomic_DNA"/>
</dbReference>
<comment type="catalytic activity">
    <reaction evidence="1 10">
        <text>(S)-malate = fumarate + H2O</text>
        <dbReference type="Rhea" id="RHEA:12460"/>
        <dbReference type="ChEBI" id="CHEBI:15377"/>
        <dbReference type="ChEBI" id="CHEBI:15589"/>
        <dbReference type="ChEBI" id="CHEBI:29806"/>
        <dbReference type="EC" id="4.2.1.2"/>
    </reaction>
</comment>
<name>A0A1H9IJW0_9GAMM</name>
<comment type="subunit">
    <text evidence="4 10">Homodimer.</text>
</comment>
<keyword evidence="14" id="KW-1185">Reference proteome</keyword>
<dbReference type="GO" id="GO:0051539">
    <property type="term" value="F:4 iron, 4 sulfur cluster binding"/>
    <property type="evidence" value="ECO:0007669"/>
    <property type="project" value="UniProtKB-UniRule"/>
</dbReference>
<keyword evidence="5 10" id="KW-0004">4Fe-4S</keyword>
<evidence type="ECO:0000256" key="10">
    <source>
        <dbReference type="PIRNR" id="PIRNR001394"/>
    </source>
</evidence>
<evidence type="ECO:0000259" key="11">
    <source>
        <dbReference type="Pfam" id="PF05681"/>
    </source>
</evidence>
<keyword evidence="8 10" id="KW-0411">Iron-sulfur</keyword>
<dbReference type="RefSeq" id="WP_093286981.1">
    <property type="nucleotide sequence ID" value="NZ_FOFS01000010.1"/>
</dbReference>
<evidence type="ECO:0000256" key="6">
    <source>
        <dbReference type="ARBA" id="ARBA00022723"/>
    </source>
</evidence>
<dbReference type="PANTHER" id="PTHR43351">
    <property type="entry name" value="L(+)-TARTRATE DEHYDRATASE SUBUNIT BETA"/>
    <property type="match status" value="1"/>
</dbReference>
<dbReference type="PIRSF" id="PIRSF001394">
    <property type="entry name" value="Fe_dep_fumar_hy"/>
    <property type="match status" value="1"/>
</dbReference>
<evidence type="ECO:0000256" key="2">
    <source>
        <dbReference type="ARBA" id="ARBA00001966"/>
    </source>
</evidence>
<evidence type="ECO:0000256" key="5">
    <source>
        <dbReference type="ARBA" id="ARBA00022485"/>
    </source>
</evidence>
<dbReference type="GO" id="GO:0006091">
    <property type="term" value="P:generation of precursor metabolites and energy"/>
    <property type="evidence" value="ECO:0007669"/>
    <property type="project" value="InterPro"/>
</dbReference>
<dbReference type="EC" id="4.2.1.2" evidence="10"/>
<feature type="domain" description="Fe-S hydro-lyase tartrate dehydratase beta-type catalytic" evidence="12">
    <location>
        <begin position="288"/>
        <end position="489"/>
    </location>
</feature>
<dbReference type="NCBIfam" id="TIGR00722">
    <property type="entry name" value="ttdA_fumA_fumB"/>
    <property type="match status" value="1"/>
</dbReference>
<dbReference type="InterPro" id="IPR004646">
    <property type="entry name" value="Fe-S_hydro-lyase_TtdA-typ_cat"/>
</dbReference>
<organism evidence="13 14">
    <name type="scientific">Solimonas aquatica</name>
    <dbReference type="NCBI Taxonomy" id="489703"/>
    <lineage>
        <taxon>Bacteria</taxon>
        <taxon>Pseudomonadati</taxon>
        <taxon>Pseudomonadota</taxon>
        <taxon>Gammaproteobacteria</taxon>
        <taxon>Nevskiales</taxon>
        <taxon>Nevskiaceae</taxon>
        <taxon>Solimonas</taxon>
    </lineage>
</organism>
<dbReference type="InterPro" id="IPR011167">
    <property type="entry name" value="Fe_dep_fumarate_hydratase"/>
</dbReference>
<evidence type="ECO:0000313" key="13">
    <source>
        <dbReference type="EMBL" id="SEQ74817.1"/>
    </source>
</evidence>
<dbReference type="Pfam" id="PF05683">
    <property type="entry name" value="Fumerase_C"/>
    <property type="match status" value="1"/>
</dbReference>
<keyword evidence="7 10" id="KW-0408">Iron</keyword>
<evidence type="ECO:0000256" key="3">
    <source>
        <dbReference type="ARBA" id="ARBA00008876"/>
    </source>
</evidence>
<dbReference type="Pfam" id="PF05681">
    <property type="entry name" value="Fumerase"/>
    <property type="match status" value="1"/>
</dbReference>
<reference evidence="13 14" key="1">
    <citation type="submission" date="2016-10" db="EMBL/GenBank/DDBJ databases">
        <authorList>
            <person name="de Groot N.N."/>
        </authorList>
    </citation>
    <scope>NUCLEOTIDE SEQUENCE [LARGE SCALE GENOMIC DNA]</scope>
    <source>
        <strain evidence="13 14">DSM 25927</strain>
    </source>
</reference>
<dbReference type="GO" id="GO:0004333">
    <property type="term" value="F:fumarate hydratase activity"/>
    <property type="evidence" value="ECO:0007669"/>
    <property type="project" value="UniProtKB-UniRule"/>
</dbReference>
<dbReference type="GO" id="GO:0046872">
    <property type="term" value="F:metal ion binding"/>
    <property type="evidence" value="ECO:0007669"/>
    <property type="project" value="UniProtKB-UniRule"/>
</dbReference>
<sequence length="510" mass="54965">MTTIRQEDFIRSIADAFQYISYYHPLDYIRALGQAYEREENPAAKDAIAQILTNSRMSAEGHRPICQDTGIALVFLKVGMNVRWDATLSVQEMVNEGVRRAYMDPDNPLRASVLADPAGSRRNTKDNTPAVVHYEIVAGDHVEVICAAKGGGSEAKSKFAMLNPSDSIVDWVLKTVPTMGAGWCPPGILGLGIGGTPEKAMLLAKEAIMAPVDIQELIARGPANKLEALRLELYEKVNALGIGAQGLGGLTTVLDIKILDYPTHAANLPVALIPNCAATRHVHFELDGSGPAQLDVPKLEDWPKVTWQPDTKTATRVDLNTLTPEQVASFKPGQILLLNGKMLTGRDAAHKRIADMLAKGEQLPVSFKNRVIYYVGPVDPVRDEVVGPAGPTTATRMDKFTEMMLAQTGLIAMVGKSERGPTAIEAIKKHKSAYLMAVGGAAYLVAKAIKAAKVVGFEDLGMEAIYEFDVQDMPVTVAVDASGESVHDTGPKLWQQKIAGKIGKVPVTLA</sequence>
<dbReference type="InterPro" id="IPR004647">
    <property type="entry name" value="Fe-S_hydro-lyase_TtdB-typ_cat"/>
</dbReference>